<feature type="compositionally biased region" description="Basic and acidic residues" evidence="7">
    <location>
        <begin position="510"/>
        <end position="529"/>
    </location>
</feature>
<comment type="caution">
    <text evidence="9">The sequence shown here is derived from an EMBL/GenBank/DDBJ whole genome shotgun (WGS) entry which is preliminary data.</text>
</comment>
<evidence type="ECO:0000256" key="2">
    <source>
        <dbReference type="ARBA" id="ARBA00006265"/>
    </source>
</evidence>
<sequence>MDNKVKEEVEENIDLYADEDMNLGLQFPFCSNDTVDQVDDDLFDDVVTDRVNNEINNVDTLAENENTEESEGERPVLKGIPSLARKFNVYVGNLTWWTTDQQMEDLMEEIGVKDLLEVKFFENRSNGQSKGYCHIVVNSQQSIVLIREKLPKREIHGKLPIVEAATKAALAQFESQAKTRPCPPLGAPGGCVSRNVIPGMPHSYGMMQMGPRMACGPMRPNRGPAPSPLGMSPPRNMLGMALPHHLSSTHPGNFPHRPPMELHRPPFRPHHQPMNMHCPVPNPGMMGHHPRPEWMRPPVHHQYHHPTGGLMQHNAGPPLGSSMGVANPPSGIHGISPPSPHVNPAFFQSHHFPGPPPPGTNCEQSSNGSPSSGPDTRTRNNELFVSPTKERSSFSSLNDIIDTEEIMSRNRSVSSSAISRAVSDAAAGDFAGAIETLVTAVSLIRQSRVAGEDRCKVLVDSLQDTLRGIESKSYGRSRERTRSRSRSRSRERTRHRRTRYYRSRSRGRSRSHERYYENRRSCSPARVREVPDRNLRSDERERYHRFERESLHREIEKDRSGKCGRIREDDRDHLERGESHRLSRR</sequence>
<feature type="compositionally biased region" description="Polar residues" evidence="7">
    <location>
        <begin position="361"/>
        <end position="375"/>
    </location>
</feature>
<dbReference type="InterPro" id="IPR034772">
    <property type="entry name" value="CPSF6/7"/>
</dbReference>
<feature type="domain" description="RRM" evidence="8">
    <location>
        <begin position="87"/>
        <end position="167"/>
    </location>
</feature>
<evidence type="ECO:0000259" key="8">
    <source>
        <dbReference type="PROSITE" id="PS50102"/>
    </source>
</evidence>
<dbReference type="SMART" id="SM00360">
    <property type="entry name" value="RRM"/>
    <property type="match status" value="1"/>
</dbReference>
<comment type="subcellular location">
    <subcellularLocation>
        <location evidence="1">Nucleus</location>
    </subcellularLocation>
</comment>
<feature type="region of interest" description="Disordered" evidence="7">
    <location>
        <begin position="552"/>
        <end position="585"/>
    </location>
</feature>
<keyword evidence="3" id="KW-0507">mRNA processing</keyword>
<dbReference type="InterPro" id="IPR012677">
    <property type="entry name" value="Nucleotide-bd_a/b_plait_sf"/>
</dbReference>
<keyword evidence="5" id="KW-0539">Nucleus</keyword>
<accession>A0ABP1QWG1</accession>
<feature type="region of interest" description="Disordered" evidence="7">
    <location>
        <begin position="307"/>
        <end position="396"/>
    </location>
</feature>
<evidence type="ECO:0000313" key="9">
    <source>
        <dbReference type="EMBL" id="CAL8112984.1"/>
    </source>
</evidence>
<name>A0ABP1QWG1_9HEXA</name>
<feature type="region of interest" description="Disordered" evidence="7">
    <location>
        <begin position="470"/>
        <end position="529"/>
    </location>
</feature>
<evidence type="ECO:0000256" key="5">
    <source>
        <dbReference type="ARBA" id="ARBA00023242"/>
    </source>
</evidence>
<organism evidence="9 10">
    <name type="scientific">Orchesella dallaii</name>
    <dbReference type="NCBI Taxonomy" id="48710"/>
    <lineage>
        <taxon>Eukaryota</taxon>
        <taxon>Metazoa</taxon>
        <taxon>Ecdysozoa</taxon>
        <taxon>Arthropoda</taxon>
        <taxon>Hexapoda</taxon>
        <taxon>Collembola</taxon>
        <taxon>Entomobryomorpha</taxon>
        <taxon>Entomobryoidea</taxon>
        <taxon>Orchesellidae</taxon>
        <taxon>Orchesellinae</taxon>
        <taxon>Orchesella</taxon>
    </lineage>
</organism>
<evidence type="ECO:0000256" key="3">
    <source>
        <dbReference type="ARBA" id="ARBA00022664"/>
    </source>
</evidence>
<comment type="similarity">
    <text evidence="2">Belongs to the RRM CPSF6/7 family.</text>
</comment>
<feature type="compositionally biased region" description="Basic residues" evidence="7">
    <location>
        <begin position="483"/>
        <end position="509"/>
    </location>
</feature>
<dbReference type="PROSITE" id="PS50102">
    <property type="entry name" value="RRM"/>
    <property type="match status" value="1"/>
</dbReference>
<dbReference type="InterPro" id="IPR057951">
    <property type="entry name" value="CPSF6/7_RSLD_N"/>
</dbReference>
<dbReference type="SUPFAM" id="SSF54928">
    <property type="entry name" value="RNA-binding domain, RBD"/>
    <property type="match status" value="1"/>
</dbReference>
<evidence type="ECO:0000256" key="6">
    <source>
        <dbReference type="PROSITE-ProRule" id="PRU00176"/>
    </source>
</evidence>
<dbReference type="Gene3D" id="3.30.70.330">
    <property type="match status" value="1"/>
</dbReference>
<evidence type="ECO:0000256" key="1">
    <source>
        <dbReference type="ARBA" id="ARBA00004123"/>
    </source>
</evidence>
<proteinExistence type="inferred from homology"/>
<protein>
    <recommendedName>
        <fullName evidence="8">RRM domain-containing protein</fullName>
    </recommendedName>
</protein>
<evidence type="ECO:0000313" key="10">
    <source>
        <dbReference type="Proteomes" id="UP001642540"/>
    </source>
</evidence>
<evidence type="ECO:0000256" key="4">
    <source>
        <dbReference type="ARBA" id="ARBA00022884"/>
    </source>
</evidence>
<dbReference type="Pfam" id="PF00076">
    <property type="entry name" value="RRM_1"/>
    <property type="match status" value="1"/>
</dbReference>
<dbReference type="Proteomes" id="UP001642540">
    <property type="component" value="Unassembled WGS sequence"/>
</dbReference>
<gene>
    <name evidence="9" type="ORF">ODALV1_LOCUS15867</name>
</gene>
<evidence type="ECO:0000256" key="7">
    <source>
        <dbReference type="SAM" id="MobiDB-lite"/>
    </source>
</evidence>
<keyword evidence="4 6" id="KW-0694">RNA-binding</keyword>
<reference evidence="9 10" key="1">
    <citation type="submission" date="2024-08" db="EMBL/GenBank/DDBJ databases">
        <authorList>
            <person name="Cucini C."/>
            <person name="Frati F."/>
        </authorList>
    </citation>
    <scope>NUCLEOTIDE SEQUENCE [LARGE SCALE GENOMIC DNA]</scope>
</reference>
<dbReference type="PANTHER" id="PTHR23204">
    <property type="entry name" value="CLEAVAGE AND POLYADENYLATION SPECIFIC FACTOR"/>
    <property type="match status" value="1"/>
</dbReference>
<keyword evidence="10" id="KW-1185">Reference proteome</keyword>
<dbReference type="EMBL" id="CAXLJM020000049">
    <property type="protein sequence ID" value="CAL8112984.1"/>
    <property type="molecule type" value="Genomic_DNA"/>
</dbReference>
<dbReference type="InterPro" id="IPR000504">
    <property type="entry name" value="RRM_dom"/>
</dbReference>
<dbReference type="InterPro" id="IPR035979">
    <property type="entry name" value="RBD_domain_sf"/>
</dbReference>
<dbReference type="Pfam" id="PF25524">
    <property type="entry name" value="RSLD_CPSF6"/>
    <property type="match status" value="1"/>
</dbReference>